<gene>
    <name evidence="1" type="ORF">SAMN05444580_10598</name>
</gene>
<evidence type="ECO:0000313" key="1">
    <source>
        <dbReference type="EMBL" id="SDD55889.1"/>
    </source>
</evidence>
<dbReference type="AlphaFoldDB" id="A0A1G6VQR1"/>
<accession>A0A1G6VQR1</accession>
<proteinExistence type="predicted"/>
<reference evidence="1 2" key="1">
    <citation type="submission" date="2016-10" db="EMBL/GenBank/DDBJ databases">
        <authorList>
            <person name="de Groot N.N."/>
        </authorList>
    </citation>
    <scope>NUCLEOTIDE SEQUENCE [LARGE SCALE GENOMIC DNA]</scope>
    <source>
        <strain evidence="1 2">JCM 11308</strain>
    </source>
</reference>
<keyword evidence="2" id="KW-1185">Reference proteome</keyword>
<dbReference type="Proteomes" id="UP000199417">
    <property type="component" value="Unassembled WGS sequence"/>
</dbReference>
<sequence>MTRTEIVPRSTLRAAVFGQESDDALTARMKPHVPPTGMAPARVTGTRSVPRSTLRLIDSRILSTALKFLDQDPCPLLLSGVKRFRALTEAARVTTAAPGREEVVMLVDPYRVTSEHRPEVALLVDGAEIALIAFDLRVAFAMCETAVAVRLGAIDSVACEAGSLTVDLSVPGGEHLLHGEAKYSVRREVRPPITIPLVDPRAQLHH</sequence>
<organism evidence="1 2">
    <name type="scientific">Rhodococcus tukisamuensis</name>
    <dbReference type="NCBI Taxonomy" id="168276"/>
    <lineage>
        <taxon>Bacteria</taxon>
        <taxon>Bacillati</taxon>
        <taxon>Actinomycetota</taxon>
        <taxon>Actinomycetes</taxon>
        <taxon>Mycobacteriales</taxon>
        <taxon>Nocardiaceae</taxon>
        <taxon>Rhodococcus</taxon>
    </lineage>
</organism>
<protein>
    <submittedName>
        <fullName evidence="1">Uncharacterized protein</fullName>
    </submittedName>
</protein>
<name>A0A1G6VQR1_9NOCA</name>
<evidence type="ECO:0000313" key="2">
    <source>
        <dbReference type="Proteomes" id="UP000199417"/>
    </source>
</evidence>
<dbReference type="STRING" id="168276.SAMN05444580_10598"/>
<dbReference type="EMBL" id="FNAB01000005">
    <property type="protein sequence ID" value="SDD55889.1"/>
    <property type="molecule type" value="Genomic_DNA"/>
</dbReference>
<dbReference type="RefSeq" id="WP_139191187.1">
    <property type="nucleotide sequence ID" value="NZ_FNAB01000005.1"/>
</dbReference>